<sequence length="610" mass="67015">MDRPSFQSPTKASLARSHPEILQRAISRSPTRSPRKPGQRGQQDESEARVFGLRDRKALRPSLTLTGSPISLSKKAPMSPISFAKRRTSLQAFAAPPRRVSRRIVPSDLMFQSPSRQKKALDAAVTNTPEDQLVSELGDATGDGDFQGNLEQASSPEFEEPDLPPTPTQLGLEKPPGRPTGISSSSPTAKHTKLGRRQIDILQSPSKLRTVDYGGDVDGRSEFGIGMDGALFPEPVLKKQKLKNRLSAQIHELKDEILELESWSGSVSQDGEPTGRDLNKLITLLASQDSIYPSTQPHKANTPMSSLISTLLPFASKISPNPPQEPLPKNPFSLDQSSQTKPYLATFTPLNLVSRSSTSFSQEMGIVVERHNLTVSAPSPFPSKLFNISVTYDINPETQSVTSVKVPTLISGPELPECLRQWITSRLANPLMKLDISGLCWGINRYWEVTISRARIWSQIEDRQAGLIAGSYNFVTPARGQQSKKSNQDILTKTDLRRILPHLERTSMLFESKEKGLSMLLSCEISIDEWTSEPRLVPGISLSMLCGLNSVSGKRIEQEAKRLFYAVLSENGCSGTKPADDVSADTVLEATECVLGILLGTDTEDRLPKE</sequence>
<feature type="compositionally biased region" description="Polar residues" evidence="2">
    <location>
        <begin position="1"/>
        <end position="11"/>
    </location>
</feature>
<reference evidence="3" key="2">
    <citation type="submission" date="2020-02" db="EMBL/GenBank/DDBJ databases">
        <authorList>
            <person name="Gilchrist C.L.M."/>
            <person name="Chooi Y.-H."/>
        </authorList>
    </citation>
    <scope>NUCLEOTIDE SEQUENCE</scope>
    <source>
        <strain evidence="3">MST-FP2251</strain>
    </source>
</reference>
<organism evidence="3 4">
    <name type="scientific">Aspergillus nanangensis</name>
    <dbReference type="NCBI Taxonomy" id="2582783"/>
    <lineage>
        <taxon>Eukaryota</taxon>
        <taxon>Fungi</taxon>
        <taxon>Dikarya</taxon>
        <taxon>Ascomycota</taxon>
        <taxon>Pezizomycotina</taxon>
        <taxon>Eurotiomycetes</taxon>
        <taxon>Eurotiomycetidae</taxon>
        <taxon>Eurotiales</taxon>
        <taxon>Aspergillaceae</taxon>
        <taxon>Aspergillus</taxon>
        <taxon>Aspergillus subgen. Circumdati</taxon>
    </lineage>
</organism>
<protein>
    <submittedName>
        <fullName evidence="3">Uncharacterized protein</fullName>
    </submittedName>
</protein>
<comment type="caution">
    <text evidence="3">The sequence shown here is derived from an EMBL/GenBank/DDBJ whole genome shotgun (WGS) entry which is preliminary data.</text>
</comment>
<proteinExistence type="predicted"/>
<evidence type="ECO:0000256" key="1">
    <source>
        <dbReference type="SAM" id="Coils"/>
    </source>
</evidence>
<evidence type="ECO:0000313" key="4">
    <source>
        <dbReference type="Proteomes" id="UP001194746"/>
    </source>
</evidence>
<dbReference type="AlphaFoldDB" id="A0AAD4CTE4"/>
<feature type="region of interest" description="Disordered" evidence="2">
    <location>
        <begin position="105"/>
        <end position="195"/>
    </location>
</feature>
<dbReference type="EMBL" id="VCAU01000013">
    <property type="protein sequence ID" value="KAF9892365.1"/>
    <property type="molecule type" value="Genomic_DNA"/>
</dbReference>
<keyword evidence="1" id="KW-0175">Coiled coil</keyword>
<feature type="compositionally biased region" description="Basic and acidic residues" evidence="2">
    <location>
        <begin position="42"/>
        <end position="58"/>
    </location>
</feature>
<accession>A0AAD4CTE4</accession>
<name>A0AAD4CTE4_ASPNN</name>
<dbReference type="Proteomes" id="UP001194746">
    <property type="component" value="Unassembled WGS sequence"/>
</dbReference>
<gene>
    <name evidence="3" type="ORF">FE257_002142</name>
</gene>
<reference evidence="3" key="1">
    <citation type="journal article" date="2019" name="Beilstein J. Org. Chem.">
        <title>Nanangenines: drimane sesquiterpenoids as the dominant metabolite cohort of a novel Australian fungus, Aspergillus nanangensis.</title>
        <authorList>
            <person name="Lacey H.J."/>
            <person name="Gilchrist C.L.M."/>
            <person name="Crombie A."/>
            <person name="Kalaitzis J.A."/>
            <person name="Vuong D."/>
            <person name="Rutledge P.J."/>
            <person name="Turner P."/>
            <person name="Pitt J.I."/>
            <person name="Lacey E."/>
            <person name="Chooi Y.H."/>
            <person name="Piggott A.M."/>
        </authorList>
    </citation>
    <scope>NUCLEOTIDE SEQUENCE</scope>
    <source>
        <strain evidence="3">MST-FP2251</strain>
    </source>
</reference>
<keyword evidence="4" id="KW-1185">Reference proteome</keyword>
<evidence type="ECO:0000313" key="3">
    <source>
        <dbReference type="EMBL" id="KAF9892365.1"/>
    </source>
</evidence>
<evidence type="ECO:0000256" key="2">
    <source>
        <dbReference type="SAM" id="MobiDB-lite"/>
    </source>
</evidence>
<feature type="coiled-coil region" evidence="1">
    <location>
        <begin position="236"/>
        <end position="263"/>
    </location>
</feature>
<feature type="region of interest" description="Disordered" evidence="2">
    <location>
        <begin position="1"/>
        <end position="79"/>
    </location>
</feature>